<dbReference type="PANTHER" id="PTHR43364:SF4">
    <property type="entry name" value="NAD(P)-LINKED OXIDOREDUCTASE SUPERFAMILY PROTEIN"/>
    <property type="match status" value="1"/>
</dbReference>
<name>A0A139HYH1_9PEZI</name>
<comment type="caution">
    <text evidence="3">The sequence shown here is derived from an EMBL/GenBank/DDBJ whole genome shotgun (WGS) entry which is preliminary data.</text>
</comment>
<sequence length="317" mass="34911">MSGIKVVFGGSSINSDRGLGDIKKVQEAFDLLEQAACHNIDTAKLYGDSEKILGEAGAPKRFTIDTKTAGGFIPNGGANKANIMSDVQNSKERLGSNVDILYIHAPDANTDLEETLSAINEVYKSGFFKRFGLSNYDAEDVQRVYDHCKAKGYPLPQVYQGNYSAVARKPEQLLFPTLRKLNMSFYAYSPLAGGFLVKSKEEIARGAGRFNTGTVLSNMYTAMFGKQSYLDALEEWASIAEDEGVTKADLAYRWVRYSSPLKPEHGDAMIIGASNVEQLKETLSSINCGPLSENAVKRIDQLWETIKHEAPLDIFHL</sequence>
<organism evidence="3 4">
    <name type="scientific">Pseudocercospora eumusae</name>
    <dbReference type="NCBI Taxonomy" id="321146"/>
    <lineage>
        <taxon>Eukaryota</taxon>
        <taxon>Fungi</taxon>
        <taxon>Dikarya</taxon>
        <taxon>Ascomycota</taxon>
        <taxon>Pezizomycotina</taxon>
        <taxon>Dothideomycetes</taxon>
        <taxon>Dothideomycetidae</taxon>
        <taxon>Mycosphaerellales</taxon>
        <taxon>Mycosphaerellaceae</taxon>
        <taxon>Pseudocercospora</taxon>
    </lineage>
</organism>
<gene>
    <name evidence="3" type="ORF">AC578_414</name>
</gene>
<dbReference type="EMBL" id="LFZN01000002">
    <property type="protein sequence ID" value="KXT07402.1"/>
    <property type="molecule type" value="Genomic_DNA"/>
</dbReference>
<dbReference type="Proteomes" id="UP000070133">
    <property type="component" value="Unassembled WGS sequence"/>
</dbReference>
<dbReference type="Gene3D" id="3.20.20.100">
    <property type="entry name" value="NADP-dependent oxidoreductase domain"/>
    <property type="match status" value="1"/>
</dbReference>
<dbReference type="InterPro" id="IPR050523">
    <property type="entry name" value="AKR_Detox_Biosynth"/>
</dbReference>
<dbReference type="Pfam" id="PF00248">
    <property type="entry name" value="Aldo_ket_red"/>
    <property type="match status" value="1"/>
</dbReference>
<keyword evidence="1" id="KW-0560">Oxidoreductase</keyword>
<dbReference type="InterPro" id="IPR023210">
    <property type="entry name" value="NADP_OxRdtase_dom"/>
</dbReference>
<feature type="domain" description="NADP-dependent oxidoreductase" evidence="2">
    <location>
        <begin position="6"/>
        <end position="304"/>
    </location>
</feature>
<dbReference type="PANTHER" id="PTHR43364">
    <property type="entry name" value="NADH-SPECIFIC METHYLGLYOXAL REDUCTASE-RELATED"/>
    <property type="match status" value="1"/>
</dbReference>
<evidence type="ECO:0000313" key="4">
    <source>
        <dbReference type="Proteomes" id="UP000070133"/>
    </source>
</evidence>
<dbReference type="SUPFAM" id="SSF51430">
    <property type="entry name" value="NAD(P)-linked oxidoreductase"/>
    <property type="match status" value="1"/>
</dbReference>
<protein>
    <recommendedName>
        <fullName evidence="2">NADP-dependent oxidoreductase domain-containing protein</fullName>
    </recommendedName>
</protein>
<dbReference type="CDD" id="cd19075">
    <property type="entry name" value="AKR_AKR7A1-5"/>
    <property type="match status" value="1"/>
</dbReference>
<evidence type="ECO:0000313" key="3">
    <source>
        <dbReference type="EMBL" id="KXT07402.1"/>
    </source>
</evidence>
<reference evidence="3 4" key="1">
    <citation type="submission" date="2015-07" db="EMBL/GenBank/DDBJ databases">
        <title>Comparative genomics of the Sigatoka disease complex on banana suggests a link between parallel evolutionary changes in Pseudocercospora fijiensis and Pseudocercospora eumusae and increased virulence on the banana host.</title>
        <authorList>
            <person name="Chang T.-C."/>
            <person name="Salvucci A."/>
            <person name="Crous P.W."/>
            <person name="Stergiopoulos I."/>
        </authorList>
    </citation>
    <scope>NUCLEOTIDE SEQUENCE [LARGE SCALE GENOMIC DNA]</scope>
    <source>
        <strain evidence="3 4">CBS 114824</strain>
    </source>
</reference>
<evidence type="ECO:0000259" key="2">
    <source>
        <dbReference type="Pfam" id="PF00248"/>
    </source>
</evidence>
<keyword evidence="4" id="KW-1185">Reference proteome</keyword>
<dbReference type="STRING" id="321146.A0A139HYH1"/>
<accession>A0A139HYH1</accession>
<proteinExistence type="predicted"/>
<dbReference type="OrthoDB" id="48988at2759"/>
<dbReference type="InterPro" id="IPR036812">
    <property type="entry name" value="NAD(P)_OxRdtase_dom_sf"/>
</dbReference>
<dbReference type="AlphaFoldDB" id="A0A139HYH1"/>
<dbReference type="GO" id="GO:0016491">
    <property type="term" value="F:oxidoreductase activity"/>
    <property type="evidence" value="ECO:0007669"/>
    <property type="project" value="UniProtKB-KW"/>
</dbReference>
<evidence type="ECO:0000256" key="1">
    <source>
        <dbReference type="ARBA" id="ARBA00023002"/>
    </source>
</evidence>